<evidence type="ECO:0000313" key="2">
    <source>
        <dbReference type="EMBL" id="KAL1406479.1"/>
    </source>
</evidence>
<organism evidence="2 3">
    <name type="scientific">Vanrija albida</name>
    <dbReference type="NCBI Taxonomy" id="181172"/>
    <lineage>
        <taxon>Eukaryota</taxon>
        <taxon>Fungi</taxon>
        <taxon>Dikarya</taxon>
        <taxon>Basidiomycota</taxon>
        <taxon>Agaricomycotina</taxon>
        <taxon>Tremellomycetes</taxon>
        <taxon>Trichosporonales</taxon>
        <taxon>Trichosporonaceae</taxon>
        <taxon>Vanrija</taxon>
    </lineage>
</organism>
<keyword evidence="3" id="KW-1185">Reference proteome</keyword>
<accession>A0ABR3PVL3</accession>
<dbReference type="RefSeq" id="XP_069206423.1">
    <property type="nucleotide sequence ID" value="XM_069356582.1"/>
</dbReference>
<protein>
    <submittedName>
        <fullName evidence="2">Uncharacterized protein</fullName>
    </submittedName>
</protein>
<evidence type="ECO:0000313" key="3">
    <source>
        <dbReference type="Proteomes" id="UP001565368"/>
    </source>
</evidence>
<comment type="caution">
    <text evidence="2">The sequence shown here is derived from an EMBL/GenBank/DDBJ whole genome shotgun (WGS) entry which is preliminary data.</text>
</comment>
<evidence type="ECO:0000256" key="1">
    <source>
        <dbReference type="SAM" id="MobiDB-lite"/>
    </source>
</evidence>
<dbReference type="Proteomes" id="UP001565368">
    <property type="component" value="Unassembled WGS sequence"/>
</dbReference>
<feature type="region of interest" description="Disordered" evidence="1">
    <location>
        <begin position="88"/>
        <end position="108"/>
    </location>
</feature>
<dbReference type="GeneID" id="95989222"/>
<sequence>MTAPYPTRDSAPRPQLAIYSAHDVLAILRPVDGEPQPPRELALPVIRALVRHQLEWGYADDEIARGLRSLEAQLPGYPREFAAAREAHRSARVRSFPPPEVASERPPSWWRRSDAAKALVGARGGVGSKLEDDVCASPPSPPPVVVTLWGVTRCVIPRE</sequence>
<proteinExistence type="predicted"/>
<reference evidence="2 3" key="1">
    <citation type="submission" date="2023-08" db="EMBL/GenBank/DDBJ databases">
        <title>Annotated Genome Sequence of Vanrija albida AlHP1.</title>
        <authorList>
            <person name="Herzog R."/>
        </authorList>
    </citation>
    <scope>NUCLEOTIDE SEQUENCE [LARGE SCALE GENOMIC DNA]</scope>
    <source>
        <strain evidence="2 3">AlHP1</strain>
    </source>
</reference>
<dbReference type="EMBL" id="JBBXJM010000006">
    <property type="protein sequence ID" value="KAL1406479.1"/>
    <property type="molecule type" value="Genomic_DNA"/>
</dbReference>
<name>A0ABR3PVL3_9TREE</name>
<gene>
    <name evidence="2" type="ORF">Q8F55_008179</name>
</gene>